<dbReference type="EMBL" id="FOGT01000024">
    <property type="protein sequence ID" value="SES40629.1"/>
    <property type="molecule type" value="Genomic_DNA"/>
</dbReference>
<keyword evidence="3 6" id="KW-0489">Methyltransferase</keyword>
<evidence type="ECO:0000259" key="7">
    <source>
        <dbReference type="Pfam" id="PF00590"/>
    </source>
</evidence>
<sequence>MKIKEQRSYPKDQEEETGALYLVPTPIGNLQDMTFRAVDTLKKADIIAAEDTRHTKKLCHAFEITTSLISYHEHNKREREEELVNRVKSGEMVALVSDAGMPAISDPGADIVKRMTEEGLPVISLPGANAAVTALVGAGLPTDSFTFAGFLDRNKKTRKKELEQWQASPSTLIFYEAPHRLKEMVSALLDSFGNRQAVLCRELTKQFETILRGDLEALKEYIEKEGVKGECVVVVEGASEREREAAAGAPWWETLTLKEHVTSYIQKGETSKQAIKLTALDRDMPKREVYQAYHVENN</sequence>
<evidence type="ECO:0000313" key="8">
    <source>
        <dbReference type="EMBL" id="SES40629.1"/>
    </source>
</evidence>
<evidence type="ECO:0000256" key="2">
    <source>
        <dbReference type="ARBA" id="ARBA00022552"/>
    </source>
</evidence>
<dbReference type="Gene3D" id="3.30.950.10">
    <property type="entry name" value="Methyltransferase, Cobalt-precorrin-4 Transmethylase, Domain 2"/>
    <property type="match status" value="1"/>
</dbReference>
<protein>
    <recommendedName>
        <fullName evidence="6">Ribosomal RNA small subunit methyltransferase I</fullName>
        <ecNumber evidence="6">2.1.1.198</ecNumber>
    </recommendedName>
    <alternativeName>
        <fullName evidence="6">16S rRNA 2'-O-ribose C1402 methyltransferase</fullName>
    </alternativeName>
    <alternativeName>
        <fullName evidence="6">rRNA (cytidine-2'-O-)-methyltransferase RsmI</fullName>
    </alternativeName>
</protein>
<dbReference type="InterPro" id="IPR018063">
    <property type="entry name" value="SAM_MeTrfase_RsmI_CS"/>
</dbReference>
<comment type="function">
    <text evidence="6">Catalyzes the 2'-O-methylation of the ribose of cytidine 1402 (C1402) in 16S rRNA.</text>
</comment>
<dbReference type="OrthoDB" id="9809084at2"/>
<evidence type="ECO:0000256" key="3">
    <source>
        <dbReference type="ARBA" id="ARBA00022603"/>
    </source>
</evidence>
<keyword evidence="1 6" id="KW-0963">Cytoplasm</keyword>
<dbReference type="RefSeq" id="WP_093055791.1">
    <property type="nucleotide sequence ID" value="NZ_FOGT01000024.1"/>
</dbReference>
<dbReference type="SUPFAM" id="SSF53790">
    <property type="entry name" value="Tetrapyrrole methylase"/>
    <property type="match status" value="1"/>
</dbReference>
<dbReference type="AlphaFoldDB" id="A0A1H9X3H5"/>
<comment type="subcellular location">
    <subcellularLocation>
        <location evidence="6">Cytoplasm</location>
    </subcellularLocation>
</comment>
<dbReference type="PIRSF" id="PIRSF005917">
    <property type="entry name" value="MTase_YraL"/>
    <property type="match status" value="1"/>
</dbReference>
<dbReference type="PANTHER" id="PTHR46111:SF1">
    <property type="entry name" value="RIBOSOMAL RNA SMALL SUBUNIT METHYLTRANSFERASE I"/>
    <property type="match status" value="1"/>
</dbReference>
<organism evidence="8 9">
    <name type="scientific">Salipaludibacillus aurantiacus</name>
    <dbReference type="NCBI Taxonomy" id="1601833"/>
    <lineage>
        <taxon>Bacteria</taxon>
        <taxon>Bacillati</taxon>
        <taxon>Bacillota</taxon>
        <taxon>Bacilli</taxon>
        <taxon>Bacillales</taxon>
        <taxon>Bacillaceae</taxon>
    </lineage>
</organism>
<dbReference type="InterPro" id="IPR000878">
    <property type="entry name" value="4pyrrol_Mease"/>
</dbReference>
<evidence type="ECO:0000256" key="6">
    <source>
        <dbReference type="HAMAP-Rule" id="MF_01877"/>
    </source>
</evidence>
<dbReference type="Pfam" id="PF00590">
    <property type="entry name" value="TP_methylase"/>
    <property type="match status" value="1"/>
</dbReference>
<evidence type="ECO:0000256" key="4">
    <source>
        <dbReference type="ARBA" id="ARBA00022679"/>
    </source>
</evidence>
<evidence type="ECO:0000313" key="9">
    <source>
        <dbReference type="Proteomes" id="UP000198571"/>
    </source>
</evidence>
<dbReference type="CDD" id="cd11648">
    <property type="entry name" value="RsmI"/>
    <property type="match status" value="1"/>
</dbReference>
<dbReference type="InterPro" id="IPR035996">
    <property type="entry name" value="4pyrrol_Methylase_sf"/>
</dbReference>
<dbReference type="EC" id="2.1.1.198" evidence="6"/>
<evidence type="ECO:0000256" key="1">
    <source>
        <dbReference type="ARBA" id="ARBA00022490"/>
    </source>
</evidence>
<evidence type="ECO:0000256" key="5">
    <source>
        <dbReference type="ARBA" id="ARBA00022691"/>
    </source>
</evidence>
<accession>A0A1H9X3H5</accession>
<dbReference type="HAMAP" id="MF_01877">
    <property type="entry name" value="16SrRNA_methyltr_I"/>
    <property type="match status" value="1"/>
</dbReference>
<reference evidence="9" key="1">
    <citation type="submission" date="2016-10" db="EMBL/GenBank/DDBJ databases">
        <authorList>
            <person name="Varghese N."/>
            <person name="Submissions S."/>
        </authorList>
    </citation>
    <scope>NUCLEOTIDE SEQUENCE [LARGE SCALE GENOMIC DNA]</scope>
    <source>
        <strain evidence="9">S9</strain>
    </source>
</reference>
<gene>
    <name evidence="6" type="primary">rsmI</name>
    <name evidence="8" type="ORF">SAMN05518684_12411</name>
</gene>
<dbReference type="InterPro" id="IPR008189">
    <property type="entry name" value="rRNA_ssu_MeTfrase_I"/>
</dbReference>
<dbReference type="GO" id="GO:0005737">
    <property type="term" value="C:cytoplasm"/>
    <property type="evidence" value="ECO:0007669"/>
    <property type="project" value="UniProtKB-SubCell"/>
</dbReference>
<dbReference type="Proteomes" id="UP000198571">
    <property type="component" value="Unassembled WGS sequence"/>
</dbReference>
<name>A0A1H9X3H5_9BACI</name>
<dbReference type="InterPro" id="IPR014777">
    <property type="entry name" value="4pyrrole_Mease_sub1"/>
</dbReference>
<dbReference type="PROSITE" id="PS01296">
    <property type="entry name" value="RSMI"/>
    <property type="match status" value="1"/>
</dbReference>
<dbReference type="InterPro" id="IPR014776">
    <property type="entry name" value="4pyrrole_Mease_sub2"/>
</dbReference>
<dbReference type="GO" id="GO:0070677">
    <property type="term" value="F:rRNA (cytosine-2'-O-)-methyltransferase activity"/>
    <property type="evidence" value="ECO:0007669"/>
    <property type="project" value="UniProtKB-UniRule"/>
</dbReference>
<proteinExistence type="inferred from homology"/>
<keyword evidence="9" id="KW-1185">Reference proteome</keyword>
<keyword evidence="2 6" id="KW-0698">rRNA processing</keyword>
<dbReference type="NCBIfam" id="TIGR00096">
    <property type="entry name" value="16S rRNA (cytidine(1402)-2'-O)-methyltransferase"/>
    <property type="match status" value="1"/>
</dbReference>
<feature type="domain" description="Tetrapyrrole methylase" evidence="7">
    <location>
        <begin position="20"/>
        <end position="218"/>
    </location>
</feature>
<keyword evidence="4 6" id="KW-0808">Transferase</keyword>
<dbReference type="Gene3D" id="3.40.1010.10">
    <property type="entry name" value="Cobalt-precorrin-4 Transmethylase, Domain 1"/>
    <property type="match status" value="1"/>
</dbReference>
<dbReference type="FunFam" id="3.40.1010.10:FF:000002">
    <property type="entry name" value="Ribosomal RNA small subunit methyltransferase I"/>
    <property type="match status" value="1"/>
</dbReference>
<keyword evidence="5 6" id="KW-0949">S-adenosyl-L-methionine</keyword>
<comment type="catalytic activity">
    <reaction evidence="6">
        <text>cytidine(1402) in 16S rRNA + S-adenosyl-L-methionine = 2'-O-methylcytidine(1402) in 16S rRNA + S-adenosyl-L-homocysteine + H(+)</text>
        <dbReference type="Rhea" id="RHEA:42924"/>
        <dbReference type="Rhea" id="RHEA-COMP:10285"/>
        <dbReference type="Rhea" id="RHEA-COMP:10286"/>
        <dbReference type="ChEBI" id="CHEBI:15378"/>
        <dbReference type="ChEBI" id="CHEBI:57856"/>
        <dbReference type="ChEBI" id="CHEBI:59789"/>
        <dbReference type="ChEBI" id="CHEBI:74495"/>
        <dbReference type="ChEBI" id="CHEBI:82748"/>
        <dbReference type="EC" id="2.1.1.198"/>
    </reaction>
</comment>
<comment type="similarity">
    <text evidence="6">Belongs to the methyltransferase superfamily. RsmI family.</text>
</comment>
<dbReference type="FunFam" id="3.30.950.10:FF:000002">
    <property type="entry name" value="Ribosomal RNA small subunit methyltransferase I"/>
    <property type="match status" value="1"/>
</dbReference>
<dbReference type="STRING" id="1601833.SAMN05518684_12411"/>
<dbReference type="PANTHER" id="PTHR46111">
    <property type="entry name" value="RIBOSOMAL RNA SMALL SUBUNIT METHYLTRANSFERASE I"/>
    <property type="match status" value="1"/>
</dbReference>